<comment type="catalytic activity">
    <reaction evidence="10">
        <text>L-threonyl-[protein] + FAD = FMN-L-threonyl-[protein] + AMP + H(+)</text>
        <dbReference type="Rhea" id="RHEA:36847"/>
        <dbReference type="Rhea" id="RHEA-COMP:11060"/>
        <dbReference type="Rhea" id="RHEA-COMP:11061"/>
        <dbReference type="ChEBI" id="CHEBI:15378"/>
        <dbReference type="ChEBI" id="CHEBI:30013"/>
        <dbReference type="ChEBI" id="CHEBI:57692"/>
        <dbReference type="ChEBI" id="CHEBI:74257"/>
        <dbReference type="ChEBI" id="CHEBI:456215"/>
        <dbReference type="EC" id="2.7.1.180"/>
    </reaction>
</comment>
<evidence type="ECO:0000256" key="7">
    <source>
        <dbReference type="ARBA" id="ARBA00022827"/>
    </source>
</evidence>
<keyword evidence="5 11" id="KW-0808">Transferase</keyword>
<sequence>MGTVLSIRFGRTVDPAAREAARDAVTRVFGRWDARFSLYRDESELSRINRGELRLTQASPALRDCYALALDWRDRTDGVFTPHRADGVLDLSGVVKALAIDEAGETLHALGLGDWSLNAGGDVLVAGDQAPGLDWVAGIVDPEDRARTLAVVTLALPLRAVATSGSAERGDHIWSSGSGGASAYRQVSVLARDIVTADVLATAIIAGGEAILNRSTETWPVEVLAVLRDGSLLATPGLRA</sequence>
<evidence type="ECO:0000313" key="11">
    <source>
        <dbReference type="EMBL" id="TFC08229.1"/>
    </source>
</evidence>
<proteinExistence type="predicted"/>
<evidence type="ECO:0000256" key="10">
    <source>
        <dbReference type="ARBA" id="ARBA00048540"/>
    </source>
</evidence>
<dbReference type="GO" id="GO:0046872">
    <property type="term" value="F:metal ion binding"/>
    <property type="evidence" value="ECO:0007669"/>
    <property type="project" value="UniProtKB-KW"/>
</dbReference>
<organism evidence="11 12">
    <name type="scientific">Cryobacterium mannosilyticum</name>
    <dbReference type="NCBI Taxonomy" id="1259190"/>
    <lineage>
        <taxon>Bacteria</taxon>
        <taxon>Bacillati</taxon>
        <taxon>Actinomycetota</taxon>
        <taxon>Actinomycetes</taxon>
        <taxon>Micrococcales</taxon>
        <taxon>Microbacteriaceae</taxon>
        <taxon>Cryobacterium</taxon>
    </lineage>
</organism>
<keyword evidence="7" id="KW-0274">FAD</keyword>
<dbReference type="InterPro" id="IPR024932">
    <property type="entry name" value="ApbE"/>
</dbReference>
<comment type="caution">
    <text evidence="11">The sequence shown here is derived from an EMBL/GenBank/DDBJ whole genome shotgun (WGS) entry which is preliminary data.</text>
</comment>
<dbReference type="SUPFAM" id="SSF143631">
    <property type="entry name" value="ApbE-like"/>
    <property type="match status" value="1"/>
</dbReference>
<gene>
    <name evidence="11" type="ORF">E3O32_00075</name>
</gene>
<dbReference type="InterPro" id="IPR003374">
    <property type="entry name" value="ApbE-like_sf"/>
</dbReference>
<reference evidence="11 12" key="1">
    <citation type="submission" date="2019-03" db="EMBL/GenBank/DDBJ databases">
        <title>Genomics of glacier-inhabiting Cryobacterium strains.</title>
        <authorList>
            <person name="Liu Q."/>
            <person name="Xin Y.-H."/>
        </authorList>
    </citation>
    <scope>NUCLEOTIDE SEQUENCE [LARGE SCALE GENOMIC DNA]</scope>
    <source>
        <strain evidence="11 12">RHLT2-21</strain>
    </source>
</reference>
<evidence type="ECO:0000256" key="6">
    <source>
        <dbReference type="ARBA" id="ARBA00022723"/>
    </source>
</evidence>
<evidence type="ECO:0000256" key="4">
    <source>
        <dbReference type="ARBA" id="ARBA00022630"/>
    </source>
</evidence>
<evidence type="ECO:0000256" key="5">
    <source>
        <dbReference type="ARBA" id="ARBA00022679"/>
    </source>
</evidence>
<accession>A0A4V3IDR8</accession>
<evidence type="ECO:0000256" key="1">
    <source>
        <dbReference type="ARBA" id="ARBA00001946"/>
    </source>
</evidence>
<dbReference type="Pfam" id="PF02424">
    <property type="entry name" value="ApbE"/>
    <property type="match status" value="2"/>
</dbReference>
<comment type="cofactor">
    <cofactor evidence="1">
        <name>Mg(2+)</name>
        <dbReference type="ChEBI" id="CHEBI:18420"/>
    </cofactor>
</comment>
<dbReference type="PANTHER" id="PTHR30040:SF2">
    <property type="entry name" value="FAD:PROTEIN FMN TRANSFERASE"/>
    <property type="match status" value="1"/>
</dbReference>
<dbReference type="PANTHER" id="PTHR30040">
    <property type="entry name" value="THIAMINE BIOSYNTHESIS LIPOPROTEIN APBE"/>
    <property type="match status" value="1"/>
</dbReference>
<evidence type="ECO:0000313" key="12">
    <source>
        <dbReference type="Proteomes" id="UP000297643"/>
    </source>
</evidence>
<evidence type="ECO:0000256" key="8">
    <source>
        <dbReference type="ARBA" id="ARBA00022842"/>
    </source>
</evidence>
<dbReference type="EC" id="2.7.1.180" evidence="2"/>
<keyword evidence="4" id="KW-0285">Flavoprotein</keyword>
<keyword evidence="12" id="KW-1185">Reference proteome</keyword>
<dbReference type="GO" id="GO:0016740">
    <property type="term" value="F:transferase activity"/>
    <property type="evidence" value="ECO:0007669"/>
    <property type="project" value="UniProtKB-KW"/>
</dbReference>
<name>A0A4V3IDR8_9MICO</name>
<dbReference type="Proteomes" id="UP000297643">
    <property type="component" value="Unassembled WGS sequence"/>
</dbReference>
<dbReference type="EMBL" id="SOFM01000001">
    <property type="protein sequence ID" value="TFC08229.1"/>
    <property type="molecule type" value="Genomic_DNA"/>
</dbReference>
<protein>
    <recommendedName>
        <fullName evidence="3">FAD:protein FMN transferase</fullName>
        <ecNumber evidence="2">2.7.1.180</ecNumber>
    </recommendedName>
    <alternativeName>
        <fullName evidence="9">Flavin transferase</fullName>
    </alternativeName>
</protein>
<keyword evidence="6" id="KW-0479">Metal-binding</keyword>
<evidence type="ECO:0000256" key="3">
    <source>
        <dbReference type="ARBA" id="ARBA00016337"/>
    </source>
</evidence>
<keyword evidence="8" id="KW-0460">Magnesium</keyword>
<evidence type="ECO:0000256" key="9">
    <source>
        <dbReference type="ARBA" id="ARBA00031306"/>
    </source>
</evidence>
<dbReference type="Gene3D" id="3.10.520.10">
    <property type="entry name" value="ApbE-like domains"/>
    <property type="match status" value="2"/>
</dbReference>
<dbReference type="AlphaFoldDB" id="A0A4V3IDR8"/>
<evidence type="ECO:0000256" key="2">
    <source>
        <dbReference type="ARBA" id="ARBA00011955"/>
    </source>
</evidence>